<dbReference type="GO" id="GO:0004222">
    <property type="term" value="F:metalloendopeptidase activity"/>
    <property type="evidence" value="ECO:0007669"/>
    <property type="project" value="InterPro"/>
</dbReference>
<dbReference type="Proteomes" id="UP000886865">
    <property type="component" value="Unassembled WGS sequence"/>
</dbReference>
<sequence>MKINSISSFGFKKVLKNTQNKQNNVANKAQSDPINQNSQNYGSYNLSFGKSFEKTNKEYFNKSKQYFTQSANRIWQSAYRTAQVNNHALVSGAHLLYAVLNDFDKCLNQLEDGTKTYNELVAKGAYGTLFVFEDLMGSRGTLNDPKAREEVKKVVKKYIAKTKQELQNPNIPKSGPFAPRISNHLAAELNSTYDLVKGNLGDAFVDSIFLATLANTNEVSIKKLIKEMRFELQKAVVVDNKPAKQKNHLQFYDDKADRLWKNLDLGNNVYITYEGDNQESISHLLSSFANLIKKPGQKYNNLNAQNTEIVIFNKRLSFNALGAYAKEAKKDPDKTYIFVIDFRELVVNSAQEGDGEGNYMATISPDETKLLENGNLPNVRIVLYSNKDNYYANTKQGVYMRKVLLDYPTLSIPTINAQDTKEILTSDKGIQYIQAMFNKKLSAEVIGQIIDITNEHEGYFPEKALEYAGKLISYFIDKDEITLDDTLMYENEIGEAKSVDENQGWFKVISNTGKKLDDIAGSPMTKAEAKSVVNFITSDKKGYVRGYTTYLDNGTSYGGGRRHVAECIAGEAQIPMITINARDFALKDIDALSQNSNLSELKIRQLIDTAKAQAEANKNKTAMIFIENFDNFASSPYIGISSIYEQKAFSQLLAEMDNLRRNKDINLVVIGSANYPQALDENIMKPNRFLNKIVIYSPQDPKETQDVIKYYLDKNNLQVGTSDEEKNQIIQRVSKTSEGLSVVDLIYMIDKAQEVSRERGKSVIDEYDFREAYLQTTTGRVSSRFSTPKDNEITAKHECGHALSAQVMYNIAKKEGKPWRLPFGLDFIALDPRANYGAITYFSRPENNMYSFERVFADIVCSFGGYSTEKYFYDMKGSWGIYQDMDSAATVTKQAVMHLGMGAKTGRMSFAYDGLSYANMSESMKEKVEQDVQTILVNAESVSNKIISAYSGFVEQFGQKYANRVGTGDCIINADEFQKELEEWENSQTDEKREELLALENEILHIIEKTKKGEQVTL</sequence>
<evidence type="ECO:0000313" key="4">
    <source>
        <dbReference type="Proteomes" id="UP000886865"/>
    </source>
</evidence>
<feature type="domain" description="Peptidase M41" evidence="2">
    <location>
        <begin position="787"/>
        <end position="956"/>
    </location>
</feature>
<dbReference type="InterPro" id="IPR003959">
    <property type="entry name" value="ATPase_AAA_core"/>
</dbReference>
<dbReference type="EMBL" id="DVJQ01000067">
    <property type="protein sequence ID" value="HIS74916.1"/>
    <property type="molecule type" value="Genomic_DNA"/>
</dbReference>
<organism evidence="3 4">
    <name type="scientific">Candidatus Galligastranaerophilus intestinavium</name>
    <dbReference type="NCBI Taxonomy" id="2840836"/>
    <lineage>
        <taxon>Bacteria</taxon>
        <taxon>Candidatus Galligastranaerophilus</taxon>
    </lineage>
</organism>
<dbReference type="PANTHER" id="PTHR23076:SF97">
    <property type="entry name" value="ATP-DEPENDENT ZINC METALLOPROTEASE YME1L1"/>
    <property type="match status" value="1"/>
</dbReference>
<dbReference type="Pfam" id="PF01434">
    <property type="entry name" value="Peptidase_M41"/>
    <property type="match status" value="1"/>
</dbReference>
<accession>A0A9D1JYB0</accession>
<dbReference type="Gene3D" id="1.20.58.760">
    <property type="entry name" value="Peptidase M41"/>
    <property type="match status" value="1"/>
</dbReference>
<dbReference type="GO" id="GO:0006508">
    <property type="term" value="P:proteolysis"/>
    <property type="evidence" value="ECO:0007669"/>
    <property type="project" value="InterPro"/>
</dbReference>
<dbReference type="Gene3D" id="3.40.50.300">
    <property type="entry name" value="P-loop containing nucleotide triphosphate hydrolases"/>
    <property type="match status" value="1"/>
</dbReference>
<proteinExistence type="predicted"/>
<dbReference type="PANTHER" id="PTHR23076">
    <property type="entry name" value="METALLOPROTEASE M41 FTSH"/>
    <property type="match status" value="1"/>
</dbReference>
<reference evidence="3" key="1">
    <citation type="submission" date="2020-10" db="EMBL/GenBank/DDBJ databases">
        <authorList>
            <person name="Gilroy R."/>
        </authorList>
    </citation>
    <scope>NUCLEOTIDE SEQUENCE</scope>
    <source>
        <strain evidence="3">CHK152-2871</strain>
    </source>
</reference>
<evidence type="ECO:0000313" key="3">
    <source>
        <dbReference type="EMBL" id="HIS74916.1"/>
    </source>
</evidence>
<dbReference type="InterPro" id="IPR027417">
    <property type="entry name" value="P-loop_NTPase"/>
</dbReference>
<reference evidence="3" key="2">
    <citation type="journal article" date="2021" name="PeerJ">
        <title>Extensive microbial diversity within the chicken gut microbiome revealed by metagenomics and culture.</title>
        <authorList>
            <person name="Gilroy R."/>
            <person name="Ravi A."/>
            <person name="Getino M."/>
            <person name="Pursley I."/>
            <person name="Horton D.L."/>
            <person name="Alikhan N.F."/>
            <person name="Baker D."/>
            <person name="Gharbi K."/>
            <person name="Hall N."/>
            <person name="Watson M."/>
            <person name="Adriaenssens E.M."/>
            <person name="Foster-Nyarko E."/>
            <person name="Jarju S."/>
            <person name="Secka A."/>
            <person name="Antonio M."/>
            <person name="Oren A."/>
            <person name="Chaudhuri R.R."/>
            <person name="La Ragione R."/>
            <person name="Hildebrand F."/>
            <person name="Pallen M.J."/>
        </authorList>
    </citation>
    <scope>NUCLEOTIDE SEQUENCE</scope>
    <source>
        <strain evidence="3">CHK152-2871</strain>
    </source>
</reference>
<feature type="domain" description="ATPase AAA-type core" evidence="1">
    <location>
        <begin position="559"/>
        <end position="694"/>
    </location>
</feature>
<comment type="caution">
    <text evidence="3">The sequence shown here is derived from an EMBL/GenBank/DDBJ whole genome shotgun (WGS) entry which is preliminary data.</text>
</comment>
<dbReference type="SUPFAM" id="SSF140990">
    <property type="entry name" value="FtsH protease domain-like"/>
    <property type="match status" value="1"/>
</dbReference>
<gene>
    <name evidence="3" type="ORF">IAA86_07840</name>
</gene>
<dbReference type="SUPFAM" id="SSF52540">
    <property type="entry name" value="P-loop containing nucleoside triphosphate hydrolases"/>
    <property type="match status" value="1"/>
</dbReference>
<protein>
    <submittedName>
        <fullName evidence="3">AAA family ATPase</fullName>
    </submittedName>
</protein>
<dbReference type="GO" id="GO:0016887">
    <property type="term" value="F:ATP hydrolysis activity"/>
    <property type="evidence" value="ECO:0007669"/>
    <property type="project" value="InterPro"/>
</dbReference>
<dbReference type="InterPro" id="IPR000642">
    <property type="entry name" value="Peptidase_M41"/>
</dbReference>
<dbReference type="CDD" id="cd19481">
    <property type="entry name" value="RecA-like_protease"/>
    <property type="match status" value="1"/>
</dbReference>
<evidence type="ECO:0000259" key="1">
    <source>
        <dbReference type="Pfam" id="PF00004"/>
    </source>
</evidence>
<dbReference type="Gene3D" id="1.10.8.60">
    <property type="match status" value="1"/>
</dbReference>
<dbReference type="AlphaFoldDB" id="A0A9D1JYB0"/>
<dbReference type="GO" id="GO:0004176">
    <property type="term" value="F:ATP-dependent peptidase activity"/>
    <property type="evidence" value="ECO:0007669"/>
    <property type="project" value="InterPro"/>
</dbReference>
<dbReference type="GO" id="GO:0005524">
    <property type="term" value="F:ATP binding"/>
    <property type="evidence" value="ECO:0007669"/>
    <property type="project" value="InterPro"/>
</dbReference>
<name>A0A9D1JYB0_9BACT</name>
<dbReference type="InterPro" id="IPR037219">
    <property type="entry name" value="Peptidase_M41-like"/>
</dbReference>
<dbReference type="Pfam" id="PF00004">
    <property type="entry name" value="AAA"/>
    <property type="match status" value="1"/>
</dbReference>
<evidence type="ECO:0000259" key="2">
    <source>
        <dbReference type="Pfam" id="PF01434"/>
    </source>
</evidence>